<dbReference type="OrthoDB" id="3156934at2759"/>
<dbReference type="InParanoid" id="A0A165LXY5"/>
<sequence length="199" mass="22411">MTGRDLTATLPPELIGRFFRGWTFQELRPTLGVCARWREIGLNHPIYWRSITLKGPRYNSVLLSLLRVERTYGRPFSWTIDALTPPGTLRRIVSAVSAHLEQLVALEIRVQNVYAQTVFAALRLPASQLTTFRLEFWASDADPDATAPRLTSDLFAQCAPKLRKVGLCGVDLAERLPIFGVGRRLLLFPRLSGPKLDPD</sequence>
<evidence type="ECO:0000313" key="2">
    <source>
        <dbReference type="Proteomes" id="UP000077266"/>
    </source>
</evidence>
<keyword evidence="2" id="KW-1185">Reference proteome</keyword>
<dbReference type="AlphaFoldDB" id="A0A165LXY5"/>
<proteinExistence type="predicted"/>
<accession>A0A165LXY5</accession>
<dbReference type="InterPro" id="IPR036047">
    <property type="entry name" value="F-box-like_dom_sf"/>
</dbReference>
<name>A0A165LXY5_EXIGL</name>
<organism evidence="1 2">
    <name type="scientific">Exidia glandulosa HHB12029</name>
    <dbReference type="NCBI Taxonomy" id="1314781"/>
    <lineage>
        <taxon>Eukaryota</taxon>
        <taxon>Fungi</taxon>
        <taxon>Dikarya</taxon>
        <taxon>Basidiomycota</taxon>
        <taxon>Agaricomycotina</taxon>
        <taxon>Agaricomycetes</taxon>
        <taxon>Auriculariales</taxon>
        <taxon>Exidiaceae</taxon>
        <taxon>Exidia</taxon>
    </lineage>
</organism>
<evidence type="ECO:0000313" key="1">
    <source>
        <dbReference type="EMBL" id="KZV98485.1"/>
    </source>
</evidence>
<dbReference type="EMBL" id="KV425918">
    <property type="protein sequence ID" value="KZV98485.1"/>
    <property type="molecule type" value="Genomic_DNA"/>
</dbReference>
<reference evidence="1 2" key="1">
    <citation type="journal article" date="2016" name="Mol. Biol. Evol.">
        <title>Comparative Genomics of Early-Diverging Mushroom-Forming Fungi Provides Insights into the Origins of Lignocellulose Decay Capabilities.</title>
        <authorList>
            <person name="Nagy L.G."/>
            <person name="Riley R."/>
            <person name="Tritt A."/>
            <person name="Adam C."/>
            <person name="Daum C."/>
            <person name="Floudas D."/>
            <person name="Sun H."/>
            <person name="Yadav J.S."/>
            <person name="Pangilinan J."/>
            <person name="Larsson K.H."/>
            <person name="Matsuura K."/>
            <person name="Barry K."/>
            <person name="Labutti K."/>
            <person name="Kuo R."/>
            <person name="Ohm R.A."/>
            <person name="Bhattacharya S.S."/>
            <person name="Shirouzu T."/>
            <person name="Yoshinaga Y."/>
            <person name="Martin F.M."/>
            <person name="Grigoriev I.V."/>
            <person name="Hibbett D.S."/>
        </authorList>
    </citation>
    <scope>NUCLEOTIDE SEQUENCE [LARGE SCALE GENOMIC DNA]</scope>
    <source>
        <strain evidence="1 2">HHB12029</strain>
    </source>
</reference>
<protein>
    <submittedName>
        <fullName evidence="1">Uncharacterized protein</fullName>
    </submittedName>
</protein>
<dbReference type="Proteomes" id="UP000077266">
    <property type="component" value="Unassembled WGS sequence"/>
</dbReference>
<gene>
    <name evidence="1" type="ORF">EXIGLDRAFT_763485</name>
</gene>
<dbReference type="SUPFAM" id="SSF81383">
    <property type="entry name" value="F-box domain"/>
    <property type="match status" value="1"/>
</dbReference>